<dbReference type="eggNOG" id="ENOG5032RSH">
    <property type="taxonomic scope" value="Bacteria"/>
</dbReference>
<dbReference type="OrthoDB" id="7847836at2"/>
<dbReference type="EMBL" id="JALZ01000026">
    <property type="protein sequence ID" value="ETX13445.1"/>
    <property type="molecule type" value="Genomic_DNA"/>
</dbReference>
<evidence type="ECO:0000313" key="1">
    <source>
        <dbReference type="EMBL" id="ETX13445.1"/>
    </source>
</evidence>
<proteinExistence type="predicted"/>
<dbReference type="AlphaFoldDB" id="X7EC74"/>
<protein>
    <submittedName>
        <fullName evidence="1">Uncharacterized protein</fullName>
    </submittedName>
</protein>
<keyword evidence="2" id="KW-1185">Reference proteome</keyword>
<reference evidence="1 2" key="1">
    <citation type="submission" date="2014-01" db="EMBL/GenBank/DDBJ databases">
        <title>Roseivivax halodurans JCM 10272 Genome Sequencing.</title>
        <authorList>
            <person name="Lai Q."/>
            <person name="Li G."/>
            <person name="Shao Z."/>
        </authorList>
    </citation>
    <scope>NUCLEOTIDE SEQUENCE [LARGE SCALE GENOMIC DNA]</scope>
    <source>
        <strain evidence="1 2">JCM 10272</strain>
    </source>
</reference>
<gene>
    <name evidence="1" type="ORF">OCH239_10380</name>
</gene>
<name>X7EC74_9RHOB</name>
<accession>X7EC74</accession>
<sequence>MTPKTFSVDMRRDGGARLALSYRAADRGGIQRLACDIAAADLVRVVLLVETLGLQEALGAPVAAELDIDGLQIATDGTGDGIRLVRQQGYNSQEARMELATFSCEMSGITEACLARAAESKHGPVLTGMLEECPMPEAIASVMDEDGAEQVYHVIREMALLILAEEAETKGSELARKLRAKKRREDAYADVCAALDALSAAFLPPVAGGAPTAEMRRRG</sequence>
<evidence type="ECO:0000313" key="2">
    <source>
        <dbReference type="Proteomes" id="UP000022447"/>
    </source>
</evidence>
<organism evidence="1 2">
    <name type="scientific">Roseivivax halodurans JCM 10272</name>
    <dbReference type="NCBI Taxonomy" id="1449350"/>
    <lineage>
        <taxon>Bacteria</taxon>
        <taxon>Pseudomonadati</taxon>
        <taxon>Pseudomonadota</taxon>
        <taxon>Alphaproteobacteria</taxon>
        <taxon>Rhodobacterales</taxon>
        <taxon>Roseobacteraceae</taxon>
        <taxon>Roseivivax</taxon>
    </lineage>
</organism>
<dbReference type="RefSeq" id="WP_051489552.1">
    <property type="nucleotide sequence ID" value="NZ_JALZ01000026.1"/>
</dbReference>
<comment type="caution">
    <text evidence="1">The sequence shown here is derived from an EMBL/GenBank/DDBJ whole genome shotgun (WGS) entry which is preliminary data.</text>
</comment>
<dbReference type="Proteomes" id="UP000022447">
    <property type="component" value="Unassembled WGS sequence"/>
</dbReference>